<dbReference type="Proteomes" id="UP000183868">
    <property type="component" value="Chromosome"/>
</dbReference>
<dbReference type="AlphaFoldDB" id="H1XP41"/>
<evidence type="ECO:0008006" key="5">
    <source>
        <dbReference type="Google" id="ProtNLM"/>
    </source>
</evidence>
<dbReference type="PaxDb" id="880073-Calab_1412"/>
<evidence type="ECO:0000313" key="3">
    <source>
        <dbReference type="Proteomes" id="UP000004671"/>
    </source>
</evidence>
<dbReference type="OrthoDB" id="910296at2"/>
<proteinExistence type="predicted"/>
<dbReference type="EMBL" id="CP018099">
    <property type="protein sequence ID" value="APF20442.1"/>
    <property type="molecule type" value="Genomic_DNA"/>
</dbReference>
<gene>
    <name evidence="1" type="ORF">Cabys_3696</name>
    <name evidence="2" type="ORF">Calab_1412</name>
</gene>
<dbReference type="EMBL" id="CM001402">
    <property type="protein sequence ID" value="EHO41033.1"/>
    <property type="molecule type" value="Genomic_DNA"/>
</dbReference>
<dbReference type="KEGG" id="caby:Cabys_3696"/>
<dbReference type="HOGENOM" id="CLU_972117_0_0_0"/>
<dbReference type="Pfam" id="PF13715">
    <property type="entry name" value="CarbopepD_reg_2"/>
    <property type="match status" value="1"/>
</dbReference>
<accession>H1XP41</accession>
<name>H1XP41_CALAY</name>
<keyword evidence="3" id="KW-1185">Reference proteome</keyword>
<protein>
    <recommendedName>
        <fullName evidence="5">Carboxypeptidase regulatory-like domain-containing protein</fullName>
    </recommendedName>
</protein>
<dbReference type="Gene3D" id="2.60.40.1120">
    <property type="entry name" value="Carboxypeptidase-like, regulatory domain"/>
    <property type="match status" value="1"/>
</dbReference>
<evidence type="ECO:0000313" key="1">
    <source>
        <dbReference type="EMBL" id="APF20442.1"/>
    </source>
</evidence>
<dbReference type="RefSeq" id="WP_006928117.1">
    <property type="nucleotide sequence ID" value="NZ_CM001402.1"/>
</dbReference>
<organism evidence="2 3">
    <name type="scientific">Caldithrix abyssi DSM 13497</name>
    <dbReference type="NCBI Taxonomy" id="880073"/>
    <lineage>
        <taxon>Bacteria</taxon>
        <taxon>Pseudomonadati</taxon>
        <taxon>Calditrichota</taxon>
        <taxon>Calditrichia</taxon>
        <taxon>Calditrichales</taxon>
        <taxon>Calditrichaceae</taxon>
        <taxon>Caldithrix</taxon>
    </lineage>
</organism>
<sequence precursor="true">MNGKIFLLIILIGLLITNNCEQSTKTDIILNRNINYIRLENQSDHSGIIVLLKELNIFTITDSLGFFEFDSIPDGKYSLIIKYPYFRRKEMSVKVENGQISPIINLELKQLIQFWIEPSETTISLNNSDEYYFRLPLFKQYSVNISDQPVQLGTREFPLNVHALVPQNFDWPFIPNPDNRPDYCYDKYGWLGGVDIEGGGLITLYPNDTTLFMEPIELNKFEKQCFKPGTYLFFSIIADLIHFPEYFKADYFWADSLTNPKPLNPLNKTLLKKKELFRPAIIYLKN</sequence>
<reference evidence="2 3" key="1">
    <citation type="submission" date="2011-09" db="EMBL/GenBank/DDBJ databases">
        <title>The permanent draft genome of Caldithrix abyssi DSM 13497.</title>
        <authorList>
            <consortium name="US DOE Joint Genome Institute (JGI-PGF)"/>
            <person name="Lucas S."/>
            <person name="Han J."/>
            <person name="Lapidus A."/>
            <person name="Bruce D."/>
            <person name="Goodwin L."/>
            <person name="Pitluck S."/>
            <person name="Peters L."/>
            <person name="Kyrpides N."/>
            <person name="Mavromatis K."/>
            <person name="Ivanova N."/>
            <person name="Mikhailova N."/>
            <person name="Chertkov O."/>
            <person name="Detter J.C."/>
            <person name="Tapia R."/>
            <person name="Han C."/>
            <person name="Land M."/>
            <person name="Hauser L."/>
            <person name="Markowitz V."/>
            <person name="Cheng J.-F."/>
            <person name="Hugenholtz P."/>
            <person name="Woyke T."/>
            <person name="Wu D."/>
            <person name="Spring S."/>
            <person name="Brambilla E."/>
            <person name="Klenk H.-P."/>
            <person name="Eisen J.A."/>
        </authorList>
    </citation>
    <scope>NUCLEOTIDE SEQUENCE [LARGE SCALE GENOMIC DNA]</scope>
    <source>
        <strain evidence="2 3">DSM 13497</strain>
    </source>
</reference>
<dbReference type="InParanoid" id="H1XP41"/>
<dbReference type="Proteomes" id="UP000004671">
    <property type="component" value="Chromosome"/>
</dbReference>
<evidence type="ECO:0000313" key="2">
    <source>
        <dbReference type="EMBL" id="EHO41033.1"/>
    </source>
</evidence>
<reference evidence="1 4" key="2">
    <citation type="submission" date="2016-11" db="EMBL/GenBank/DDBJ databases">
        <title>Genomic analysis of Caldithrix abyssi and proposal of a novel bacterial phylum Caldithrichaeota.</title>
        <authorList>
            <person name="Kublanov I."/>
            <person name="Sigalova O."/>
            <person name="Gavrilov S."/>
            <person name="Lebedinsky A."/>
            <person name="Ivanova N."/>
            <person name="Daum C."/>
            <person name="Reddy T."/>
            <person name="Klenk H.P."/>
            <person name="Goker M."/>
            <person name="Reva O."/>
            <person name="Miroshnichenko M."/>
            <person name="Kyprides N."/>
            <person name="Woyke T."/>
            <person name="Gelfand M."/>
        </authorList>
    </citation>
    <scope>NUCLEOTIDE SEQUENCE [LARGE SCALE GENOMIC DNA]</scope>
    <source>
        <strain evidence="1 4">LF13</strain>
    </source>
</reference>
<dbReference type="InterPro" id="IPR008969">
    <property type="entry name" value="CarboxyPept-like_regulatory"/>
</dbReference>
<evidence type="ECO:0000313" key="4">
    <source>
        <dbReference type="Proteomes" id="UP000183868"/>
    </source>
</evidence>
<dbReference type="SUPFAM" id="SSF49464">
    <property type="entry name" value="Carboxypeptidase regulatory domain-like"/>
    <property type="match status" value="1"/>
</dbReference>